<evidence type="ECO:0000313" key="7">
    <source>
        <dbReference type="Proteomes" id="UP000054937"/>
    </source>
</evidence>
<dbReference type="PANTHER" id="PTHR11673">
    <property type="entry name" value="TRANSLATION INITIATION FACTOR 5A FAMILY MEMBER"/>
    <property type="match status" value="1"/>
</dbReference>
<accession>A0A0V0QQB4</accession>
<dbReference type="Pfam" id="PF01287">
    <property type="entry name" value="eIF-5a"/>
    <property type="match status" value="1"/>
</dbReference>
<dbReference type="Gene3D" id="2.30.30.30">
    <property type="match status" value="1"/>
</dbReference>
<dbReference type="Proteomes" id="UP000054937">
    <property type="component" value="Unassembled WGS sequence"/>
</dbReference>
<organism evidence="6 7">
    <name type="scientific">Pseudocohnilembus persalinus</name>
    <name type="common">Ciliate</name>
    <dbReference type="NCBI Taxonomy" id="266149"/>
    <lineage>
        <taxon>Eukaryota</taxon>
        <taxon>Sar</taxon>
        <taxon>Alveolata</taxon>
        <taxon>Ciliophora</taxon>
        <taxon>Intramacronucleata</taxon>
        <taxon>Oligohymenophorea</taxon>
        <taxon>Scuticociliatia</taxon>
        <taxon>Philasterida</taxon>
        <taxon>Pseudocohnilembidae</taxon>
        <taxon>Pseudocohnilembus</taxon>
    </lineage>
</organism>
<gene>
    <name evidence="6" type="ORF">PPERSA_04313</name>
</gene>
<dbReference type="PIRSF" id="PIRSF003025">
    <property type="entry name" value="eIF5A"/>
    <property type="match status" value="1"/>
</dbReference>
<evidence type="ECO:0000256" key="2">
    <source>
        <dbReference type="ARBA" id="ARBA00022917"/>
    </source>
</evidence>
<dbReference type="EMBL" id="LDAU01000114">
    <property type="protein sequence ID" value="KRX04498.1"/>
    <property type="molecule type" value="Genomic_DNA"/>
</dbReference>
<evidence type="ECO:0000256" key="1">
    <source>
        <dbReference type="ARBA" id="ARBA00006016"/>
    </source>
</evidence>
<dbReference type="OrthoDB" id="436535at2759"/>
<dbReference type="FunCoup" id="A0A0V0QQB4">
    <property type="interactions" value="204"/>
</dbReference>
<keyword evidence="3 4" id="KW-0385">Hypusine</keyword>
<evidence type="ECO:0000256" key="3">
    <source>
        <dbReference type="ARBA" id="ARBA00023071"/>
    </source>
</evidence>
<dbReference type="InterPro" id="IPR048670">
    <property type="entry name" value="IF5A-like_N"/>
</dbReference>
<evidence type="ECO:0000313" key="6">
    <source>
        <dbReference type="EMBL" id="KRX04498.1"/>
    </source>
</evidence>
<dbReference type="GO" id="GO:0043022">
    <property type="term" value="F:ribosome binding"/>
    <property type="evidence" value="ECO:0007669"/>
    <property type="project" value="UniProtKB-UniRule"/>
</dbReference>
<dbReference type="InterPro" id="IPR012340">
    <property type="entry name" value="NA-bd_OB-fold"/>
</dbReference>
<feature type="domain" description="Translation initiation factor 5A C-terminal" evidence="5">
    <location>
        <begin position="83"/>
        <end position="155"/>
    </location>
</feature>
<dbReference type="Pfam" id="PF21485">
    <property type="entry name" value="IF5A-like_N"/>
    <property type="match status" value="1"/>
</dbReference>
<proteinExistence type="inferred from homology"/>
<evidence type="ECO:0000259" key="5">
    <source>
        <dbReference type="SMART" id="SM01376"/>
    </source>
</evidence>
<keyword evidence="7" id="KW-1185">Reference proteome</keyword>
<dbReference type="GO" id="GO:0003746">
    <property type="term" value="F:translation elongation factor activity"/>
    <property type="evidence" value="ECO:0007669"/>
    <property type="project" value="UniProtKB-UniRule"/>
</dbReference>
<dbReference type="OMA" id="KDDVRMP"/>
<dbReference type="FunFam" id="2.40.50.140:FF:000034">
    <property type="entry name" value="Eukaryotic translation initiation factor 5A"/>
    <property type="match status" value="1"/>
</dbReference>
<dbReference type="InterPro" id="IPR008991">
    <property type="entry name" value="Translation_prot_SH3-like_sf"/>
</dbReference>
<evidence type="ECO:0000256" key="4">
    <source>
        <dbReference type="RuleBase" id="RU362005"/>
    </source>
</evidence>
<dbReference type="SUPFAM" id="SSF50249">
    <property type="entry name" value="Nucleic acid-binding proteins"/>
    <property type="match status" value="1"/>
</dbReference>
<dbReference type="FunFam" id="2.30.30.30:FF:000080">
    <property type="entry name" value="Eukaryotic translation initiation factor 5A"/>
    <property type="match status" value="1"/>
</dbReference>
<dbReference type="GO" id="GO:0045901">
    <property type="term" value="P:positive regulation of translational elongation"/>
    <property type="evidence" value="ECO:0007669"/>
    <property type="project" value="UniProtKB-UniRule"/>
</dbReference>
<dbReference type="GO" id="GO:0045905">
    <property type="term" value="P:positive regulation of translational termination"/>
    <property type="evidence" value="ECO:0007669"/>
    <property type="project" value="UniProtKB-UniRule"/>
</dbReference>
<keyword evidence="2 4" id="KW-0648">Protein biosynthesis</keyword>
<dbReference type="CDD" id="cd04468">
    <property type="entry name" value="S1_eIF5A"/>
    <property type="match status" value="1"/>
</dbReference>
<reference evidence="6 7" key="1">
    <citation type="journal article" date="2015" name="Sci. Rep.">
        <title>Genome of the facultative scuticociliatosis pathogen Pseudocohnilembus persalinus provides insight into its virulence through horizontal gene transfer.</title>
        <authorList>
            <person name="Xiong J."/>
            <person name="Wang G."/>
            <person name="Cheng J."/>
            <person name="Tian M."/>
            <person name="Pan X."/>
            <person name="Warren A."/>
            <person name="Jiang C."/>
            <person name="Yuan D."/>
            <person name="Miao W."/>
        </authorList>
    </citation>
    <scope>NUCLEOTIDE SEQUENCE [LARGE SCALE GENOMIC DNA]</scope>
    <source>
        <strain evidence="6">36N120E</strain>
    </source>
</reference>
<protein>
    <recommendedName>
        <fullName evidence="4">Eukaryotic translation initiation factor 5A</fullName>
        <shortName evidence="4">eIF-5A</shortName>
    </recommendedName>
</protein>
<comment type="caution">
    <text evidence="6">The sequence shown here is derived from an EMBL/GenBank/DDBJ whole genome shotgun (WGS) entry which is preliminary data.</text>
</comment>
<dbReference type="AlphaFoldDB" id="A0A0V0QQB4"/>
<comment type="function">
    <text evidence="4">Translation factor that promotes translation elongation and termination, particularly upon ribosome stalling at specific amino acid sequence contexts. Binds between the exit (E) and peptidyl (P) site of the ribosome and promotes rescue of stalled ribosome: specifically required for efficient translation of polyproline-containing peptides as well as other motifs that stall the ribosome. Acts as ribosome quality control (RQC) cofactor by joining the RQC complex to facilitate peptidyl transfer during CAT tailing step.</text>
</comment>
<name>A0A0V0QQB4_PSEPJ</name>
<dbReference type="Gene3D" id="2.40.50.140">
    <property type="entry name" value="Nucleic acid-binding proteins"/>
    <property type="match status" value="1"/>
</dbReference>
<comment type="PTM">
    <text evidence="4">eIF-5A seems to be the only eukaryotic protein to have a hypusine residue which is a post-translational modification of a lysine by the addition of a butylamino group.</text>
</comment>
<dbReference type="GO" id="GO:0003723">
    <property type="term" value="F:RNA binding"/>
    <property type="evidence" value="ECO:0007669"/>
    <property type="project" value="InterPro"/>
</dbReference>
<dbReference type="InterPro" id="IPR020189">
    <property type="entry name" value="IF5A_C"/>
</dbReference>
<dbReference type="InterPro" id="IPR001884">
    <property type="entry name" value="IF5A-like"/>
</dbReference>
<sequence length="158" mass="17390">MADEENFEVGDAGQALTYPLAAGSVKVGAYCMLKGFPCKVVAYSTSKAGKHGHAKASIAGDDIFTGKRVEDSCPTSHNMEIPFVKKTEYQIIDVQEDGFVHLMADDGEVREDLKLPEDEQSIKLVDEIKTNFEADKEVYVIVQGAMNQEKIISSRIKE</sequence>
<dbReference type="NCBIfam" id="TIGR00037">
    <property type="entry name" value="eIF_5A"/>
    <property type="match status" value="1"/>
</dbReference>
<dbReference type="SUPFAM" id="SSF50104">
    <property type="entry name" value="Translation proteins SH3-like domain"/>
    <property type="match status" value="1"/>
</dbReference>
<comment type="similarity">
    <text evidence="1 4">Belongs to the eIF-5A family.</text>
</comment>
<dbReference type="SMART" id="SM01376">
    <property type="entry name" value="eIF-5a"/>
    <property type="match status" value="1"/>
</dbReference>
<dbReference type="InterPro" id="IPR014722">
    <property type="entry name" value="Rib_uL2_dom2"/>
</dbReference>
<dbReference type="InParanoid" id="A0A0V0QQB4"/>